<keyword evidence="1" id="KW-0732">Signal</keyword>
<organism evidence="2 3">
    <name type="scientific">Pontiella sulfatireligans</name>
    <dbReference type="NCBI Taxonomy" id="2750658"/>
    <lineage>
        <taxon>Bacteria</taxon>
        <taxon>Pseudomonadati</taxon>
        <taxon>Kiritimatiellota</taxon>
        <taxon>Kiritimatiellia</taxon>
        <taxon>Kiritimatiellales</taxon>
        <taxon>Pontiellaceae</taxon>
        <taxon>Pontiella</taxon>
    </lineage>
</organism>
<feature type="chain" id="PRO_5025585555" evidence="1">
    <location>
        <begin position="30"/>
        <end position="131"/>
    </location>
</feature>
<accession>A0A6C2UNL3</accession>
<dbReference type="Proteomes" id="UP000346198">
    <property type="component" value="Unassembled WGS sequence"/>
</dbReference>
<evidence type="ECO:0000256" key="1">
    <source>
        <dbReference type="SAM" id="SignalP"/>
    </source>
</evidence>
<protein>
    <submittedName>
        <fullName evidence="2">Uncharacterized protein</fullName>
    </submittedName>
</protein>
<reference evidence="2 3" key="1">
    <citation type="submission" date="2019-04" db="EMBL/GenBank/DDBJ databases">
        <authorList>
            <person name="Van Vliet M D."/>
        </authorList>
    </citation>
    <scope>NUCLEOTIDE SEQUENCE [LARGE SCALE GENOMIC DNA]</scope>
    <source>
        <strain evidence="2 3">F21</strain>
    </source>
</reference>
<evidence type="ECO:0000313" key="3">
    <source>
        <dbReference type="Proteomes" id="UP000346198"/>
    </source>
</evidence>
<sequence length="131" mass="13922">MKKYMMACVAGGALSLAGCSTMKSNSAIAVEPSREVMITNVSVQQGAGVVEVAGTLHPMSAMVRQAGHVDIAFLGEDGEVLKEMKSQPDINIFSRKSLRRPGFAVSAEFVQAGFKKVQLIHHAGLYAACPR</sequence>
<dbReference type="RefSeq" id="WP_136062984.1">
    <property type="nucleotide sequence ID" value="NZ_CAAHFH010000002.1"/>
</dbReference>
<evidence type="ECO:0000313" key="2">
    <source>
        <dbReference type="EMBL" id="VGO21533.1"/>
    </source>
</evidence>
<name>A0A6C2UNL3_9BACT</name>
<dbReference type="AlphaFoldDB" id="A0A6C2UNL3"/>
<keyword evidence="3" id="KW-1185">Reference proteome</keyword>
<gene>
    <name evidence="2" type="ORF">SCARR_03607</name>
</gene>
<dbReference type="PROSITE" id="PS51257">
    <property type="entry name" value="PROKAR_LIPOPROTEIN"/>
    <property type="match status" value="1"/>
</dbReference>
<proteinExistence type="predicted"/>
<dbReference type="EMBL" id="CAAHFH010000002">
    <property type="protein sequence ID" value="VGO21533.1"/>
    <property type="molecule type" value="Genomic_DNA"/>
</dbReference>
<feature type="signal peptide" evidence="1">
    <location>
        <begin position="1"/>
        <end position="29"/>
    </location>
</feature>